<keyword evidence="4" id="KW-0472">Membrane</keyword>
<evidence type="ECO:0000256" key="2">
    <source>
        <dbReference type="ARBA" id="ARBA00022692"/>
    </source>
</evidence>
<gene>
    <name evidence="6" type="primary">secD</name>
    <name evidence="6" type="ORF">ENJ98_05370</name>
</gene>
<evidence type="ECO:0000256" key="3">
    <source>
        <dbReference type="ARBA" id="ARBA00022989"/>
    </source>
</evidence>
<reference evidence="6" key="1">
    <citation type="journal article" date="2020" name="mSystems">
        <title>Genome- and Community-Level Interaction Insights into Carbon Utilization and Element Cycling Functions of Hydrothermarchaeota in Hydrothermal Sediment.</title>
        <authorList>
            <person name="Zhou Z."/>
            <person name="Liu Y."/>
            <person name="Xu W."/>
            <person name="Pan J."/>
            <person name="Luo Z.H."/>
            <person name="Li M."/>
        </authorList>
    </citation>
    <scope>NUCLEOTIDE SEQUENCE [LARGE SCALE GENOMIC DNA]</scope>
    <source>
        <strain evidence="6">HyVt-535</strain>
    </source>
</reference>
<feature type="domain" description="SecD export protein N-terminal TM" evidence="5">
    <location>
        <begin position="2"/>
        <end position="103"/>
    </location>
</feature>
<feature type="non-terminal residue" evidence="6">
    <location>
        <position position="158"/>
    </location>
</feature>
<evidence type="ECO:0000256" key="1">
    <source>
        <dbReference type="ARBA" id="ARBA00022475"/>
    </source>
</evidence>
<dbReference type="Gene3D" id="3.30.70.260">
    <property type="match status" value="1"/>
</dbReference>
<evidence type="ECO:0000259" key="5">
    <source>
        <dbReference type="Pfam" id="PF13721"/>
    </source>
</evidence>
<comment type="caution">
    <text evidence="6">The sequence shown here is derived from an EMBL/GenBank/DDBJ whole genome shotgun (WGS) entry which is preliminary data.</text>
</comment>
<keyword evidence="3" id="KW-1133">Transmembrane helix</keyword>
<dbReference type="Pfam" id="PF13721">
    <property type="entry name" value="SecD-TM1"/>
    <property type="match status" value="1"/>
</dbReference>
<dbReference type="InterPro" id="IPR022646">
    <property type="entry name" value="SecD/SecF_CS"/>
</dbReference>
<keyword evidence="1" id="KW-1003">Cell membrane</keyword>
<proteinExistence type="predicted"/>
<dbReference type="Pfam" id="PF07549">
    <property type="entry name" value="Sec_GG"/>
    <property type="match status" value="1"/>
</dbReference>
<dbReference type="EMBL" id="DROM01000323">
    <property type="protein sequence ID" value="HHH13647.1"/>
    <property type="molecule type" value="Genomic_DNA"/>
</dbReference>
<evidence type="ECO:0000256" key="4">
    <source>
        <dbReference type="ARBA" id="ARBA00023136"/>
    </source>
</evidence>
<dbReference type="InterPro" id="IPR027398">
    <property type="entry name" value="SecD-TM"/>
</dbReference>
<evidence type="ECO:0000313" key="6">
    <source>
        <dbReference type="EMBL" id="HHH13647.1"/>
    </source>
</evidence>
<accession>A0A7C5NAD9</accession>
<dbReference type="AlphaFoldDB" id="A0A7C5NAD9"/>
<organism evidence="6">
    <name type="scientific">Thiolapillus brandeum</name>
    <dbReference type="NCBI Taxonomy" id="1076588"/>
    <lineage>
        <taxon>Bacteria</taxon>
        <taxon>Pseudomonadati</taxon>
        <taxon>Pseudomonadota</taxon>
        <taxon>Gammaproteobacteria</taxon>
        <taxon>Chromatiales</taxon>
        <taxon>Sedimenticolaceae</taxon>
        <taxon>Thiolapillus</taxon>
    </lineage>
</organism>
<dbReference type="Proteomes" id="UP000886100">
    <property type="component" value="Unassembled WGS sequence"/>
</dbReference>
<name>A0A7C5NAD9_9GAMM</name>
<sequence>MLNKYPLWKNLLVVAVLVLGLFYALPNLFGQDPAIAISGVRGAQVDETLQKQLEAALQKAGVAVKSMEKKEGRLLVRFGSTTDQQKSQHVIAKVLGEDYSYALTMAANVPAWLTAMGGEPMNLGLDLRGGIHVLIDVDMDAALRDKLEAYTGDIRTTL</sequence>
<keyword evidence="2" id="KW-0812">Transmembrane</keyword>
<protein>
    <submittedName>
        <fullName evidence="6">Protein translocase subunit SecD</fullName>
    </submittedName>
</protein>